<feature type="signal peptide" evidence="1">
    <location>
        <begin position="1"/>
        <end position="19"/>
    </location>
</feature>
<comment type="caution">
    <text evidence="2">The sequence shown here is derived from an EMBL/GenBank/DDBJ whole genome shotgun (WGS) entry which is preliminary data.</text>
</comment>
<dbReference type="EMBL" id="QBKI01000006">
    <property type="protein sequence ID" value="PTX18203.1"/>
    <property type="molecule type" value="Genomic_DNA"/>
</dbReference>
<name>A0A2T5YFV1_9BACT</name>
<organism evidence="2 3">
    <name type="scientific">Pontibacter mucosus</name>
    <dbReference type="NCBI Taxonomy" id="1649266"/>
    <lineage>
        <taxon>Bacteria</taxon>
        <taxon>Pseudomonadati</taxon>
        <taxon>Bacteroidota</taxon>
        <taxon>Cytophagia</taxon>
        <taxon>Cytophagales</taxon>
        <taxon>Hymenobacteraceae</taxon>
        <taxon>Pontibacter</taxon>
    </lineage>
</organism>
<keyword evidence="1" id="KW-0732">Signal</keyword>
<feature type="chain" id="PRO_5015772752" evidence="1">
    <location>
        <begin position="20"/>
        <end position="149"/>
    </location>
</feature>
<evidence type="ECO:0000313" key="3">
    <source>
        <dbReference type="Proteomes" id="UP000244225"/>
    </source>
</evidence>
<dbReference type="AlphaFoldDB" id="A0A2T5YFV1"/>
<protein>
    <submittedName>
        <fullName evidence="2">Tissue inhibitor of metalloproteinase</fullName>
    </submittedName>
</protein>
<dbReference type="Proteomes" id="UP000244225">
    <property type="component" value="Unassembled WGS sequence"/>
</dbReference>
<accession>A0A2T5YFV1</accession>
<dbReference type="SUPFAM" id="SSF50242">
    <property type="entry name" value="TIMP-like"/>
    <property type="match status" value="1"/>
</dbReference>
<proteinExistence type="predicted"/>
<evidence type="ECO:0000313" key="2">
    <source>
        <dbReference type="EMBL" id="PTX18203.1"/>
    </source>
</evidence>
<keyword evidence="3" id="KW-1185">Reference proteome</keyword>
<evidence type="ECO:0000256" key="1">
    <source>
        <dbReference type="SAM" id="SignalP"/>
    </source>
</evidence>
<dbReference type="InterPro" id="IPR008993">
    <property type="entry name" value="TIMP-like_OB-fold"/>
</dbReference>
<dbReference type="OrthoDB" id="851324at2"/>
<dbReference type="RefSeq" id="WP_108212092.1">
    <property type="nucleotide sequence ID" value="NZ_QBKI01000006.1"/>
</dbReference>
<gene>
    <name evidence="2" type="ORF">C8N40_1062</name>
</gene>
<reference evidence="2 3" key="1">
    <citation type="submission" date="2018-04" db="EMBL/GenBank/DDBJ databases">
        <title>Genomic Encyclopedia of Archaeal and Bacterial Type Strains, Phase II (KMG-II): from individual species to whole genera.</title>
        <authorList>
            <person name="Goeker M."/>
        </authorList>
    </citation>
    <scope>NUCLEOTIDE SEQUENCE [LARGE SCALE GENOMIC DNA]</scope>
    <source>
        <strain evidence="2 3">DSM 100162</strain>
    </source>
</reference>
<sequence length="149" mass="17329">MKRLTLLLFLMIVATNSYACRCDMYASLETFMKERFEVSDFVISAKVEFVKDSLTKGDYVMSSDPTYWRQGGYNAVLKVNKVYKGEIKTDIIEITPRWSNCSQYFKTGDTYIIFGYVNNKGEFATDVCSGNFSTTNEDWLKIFRKIRKE</sequence>
<dbReference type="Gene3D" id="2.40.50.120">
    <property type="match status" value="1"/>
</dbReference>